<accession>A0A1D8CXJ7</accession>
<keyword evidence="9 17" id="KW-0963">Cytoplasm</keyword>
<dbReference type="GO" id="GO:0016301">
    <property type="term" value="F:kinase activity"/>
    <property type="evidence" value="ECO:0007669"/>
    <property type="project" value="UniProtKB-KW"/>
</dbReference>
<dbReference type="EC" id="2.7.3.9" evidence="6 17"/>
<dbReference type="InterPro" id="IPR008279">
    <property type="entry name" value="PEP-util_enz_mobile_dom"/>
</dbReference>
<feature type="binding site" evidence="19">
    <location>
        <position position="325"/>
    </location>
    <ligand>
        <name>phosphoenolpyruvate</name>
        <dbReference type="ChEBI" id="CHEBI:58702"/>
    </ligand>
</feature>
<organism evidence="25 26">
    <name type="scientific">Chlorobaculum limnaeum</name>
    <dbReference type="NCBI Taxonomy" id="274537"/>
    <lineage>
        <taxon>Bacteria</taxon>
        <taxon>Pseudomonadati</taxon>
        <taxon>Chlorobiota</taxon>
        <taxon>Chlorobiia</taxon>
        <taxon>Chlorobiales</taxon>
        <taxon>Chlorobiaceae</taxon>
        <taxon>Chlorobaculum</taxon>
    </lineage>
</organism>
<keyword evidence="12 17" id="KW-0598">Phosphotransferase system</keyword>
<evidence type="ECO:0000256" key="18">
    <source>
        <dbReference type="PIRSR" id="PIRSR000732-1"/>
    </source>
</evidence>
<dbReference type="GO" id="GO:0046872">
    <property type="term" value="F:metal ion binding"/>
    <property type="evidence" value="ECO:0007669"/>
    <property type="project" value="UniProtKB-KW"/>
</dbReference>
<comment type="cofactor">
    <cofactor evidence="2 17 20">
        <name>Mg(2+)</name>
        <dbReference type="ChEBI" id="CHEBI:18420"/>
    </cofactor>
</comment>
<feature type="active site" description="Proton donor" evidence="18">
    <location>
        <position position="529"/>
    </location>
</feature>
<dbReference type="PROSITE" id="PS00742">
    <property type="entry name" value="PEP_ENZYMES_2"/>
    <property type="match status" value="1"/>
</dbReference>
<dbReference type="InterPro" id="IPR050499">
    <property type="entry name" value="PEP-utilizing_PTS_enzyme"/>
</dbReference>
<dbReference type="GO" id="GO:0005737">
    <property type="term" value="C:cytoplasm"/>
    <property type="evidence" value="ECO:0007669"/>
    <property type="project" value="UniProtKB-SubCell"/>
</dbReference>
<proteinExistence type="inferred from homology"/>
<keyword evidence="10 17" id="KW-0762">Sugar transport</keyword>
<keyword evidence="11 17" id="KW-0808">Transferase</keyword>
<dbReference type="KEGG" id="clz:BIU88_00835"/>
<feature type="binding site" evidence="19">
    <location>
        <begin position="481"/>
        <end position="482"/>
    </location>
    <ligand>
        <name>phosphoenolpyruvate</name>
        <dbReference type="ChEBI" id="CHEBI:58702"/>
    </ligand>
</feature>
<dbReference type="SUPFAM" id="SSF52009">
    <property type="entry name" value="Phosphohistidine domain"/>
    <property type="match status" value="1"/>
</dbReference>
<feature type="binding site" evidence="20">
    <location>
        <position position="482"/>
    </location>
    <ligand>
        <name>Mg(2+)</name>
        <dbReference type="ChEBI" id="CHEBI:18420"/>
    </ligand>
</feature>
<keyword evidence="14 17" id="KW-0418">Kinase</keyword>
<keyword evidence="13 17" id="KW-0479">Metal-binding</keyword>
<evidence type="ECO:0000259" key="23">
    <source>
        <dbReference type="Pfam" id="PF02896"/>
    </source>
</evidence>
<dbReference type="InterPro" id="IPR024692">
    <property type="entry name" value="PTS_EI"/>
</dbReference>
<comment type="subcellular location">
    <subcellularLocation>
        <location evidence="4 17">Cytoplasm</location>
    </subcellularLocation>
</comment>
<evidence type="ECO:0000256" key="11">
    <source>
        <dbReference type="ARBA" id="ARBA00022679"/>
    </source>
</evidence>
<dbReference type="Gene3D" id="3.50.30.10">
    <property type="entry name" value="Phosphohistidine domain"/>
    <property type="match status" value="1"/>
</dbReference>
<dbReference type="NCBIfam" id="TIGR01417">
    <property type="entry name" value="PTS_I_fam"/>
    <property type="match status" value="1"/>
</dbReference>
<dbReference type="Gene3D" id="1.10.274.10">
    <property type="entry name" value="PtsI, HPr-binding domain"/>
    <property type="match status" value="1"/>
</dbReference>
<feature type="binding site" evidence="20">
    <location>
        <position position="458"/>
    </location>
    <ligand>
        <name>Mg(2+)</name>
        <dbReference type="ChEBI" id="CHEBI:18420"/>
    </ligand>
</feature>
<dbReference type="InterPro" id="IPR023151">
    <property type="entry name" value="PEP_util_CS"/>
</dbReference>
<comment type="function">
    <text evidence="3 17">General (non sugar-specific) component of the phosphoenolpyruvate-dependent sugar phosphotransferase system (sugar PTS). This major carbohydrate active-transport system catalyzes the phosphorylation of incoming sugar substrates concomitantly with their translocation across the cell membrane. Enzyme I transfers the phosphoryl group from phosphoenolpyruvate (PEP) to the phosphoryl carrier protein (HPr).</text>
</comment>
<evidence type="ECO:0000256" key="9">
    <source>
        <dbReference type="ARBA" id="ARBA00022490"/>
    </source>
</evidence>
<protein>
    <recommendedName>
        <fullName evidence="7 17">Phosphoenolpyruvate-protein phosphotransferase</fullName>
        <ecNumber evidence="6 17">2.7.3.9</ecNumber>
    </recommendedName>
    <alternativeName>
        <fullName evidence="16 17">Phosphotransferase system, enzyme I</fullName>
    </alternativeName>
</protein>
<evidence type="ECO:0000256" key="13">
    <source>
        <dbReference type="ARBA" id="ARBA00022723"/>
    </source>
</evidence>
<dbReference type="OrthoDB" id="9765468at2"/>
<dbReference type="SUPFAM" id="SSF47831">
    <property type="entry name" value="Enzyme I of the PEP:sugar phosphotransferase system HPr-binding (sub)domain"/>
    <property type="match status" value="1"/>
</dbReference>
<dbReference type="AlphaFoldDB" id="A0A1D8CXJ7"/>
<dbReference type="InterPro" id="IPR036637">
    <property type="entry name" value="Phosphohistidine_dom_sf"/>
</dbReference>
<dbReference type="GO" id="GO:0008965">
    <property type="term" value="F:phosphoenolpyruvate-protein phosphotransferase activity"/>
    <property type="evidence" value="ECO:0007669"/>
    <property type="project" value="UniProtKB-EC"/>
</dbReference>
<dbReference type="InterPro" id="IPR015813">
    <property type="entry name" value="Pyrv/PenolPyrv_kinase-like_dom"/>
</dbReference>
<feature type="domain" description="Phosphotransferase system enzyme I N-terminal" evidence="24">
    <location>
        <begin position="34"/>
        <end position="157"/>
    </location>
</feature>
<dbReference type="Proteomes" id="UP000095185">
    <property type="component" value="Chromosome"/>
</dbReference>
<evidence type="ECO:0000256" key="20">
    <source>
        <dbReference type="PIRSR" id="PIRSR000732-3"/>
    </source>
</evidence>
<dbReference type="InterPro" id="IPR040442">
    <property type="entry name" value="Pyrv_kinase-like_dom_sf"/>
</dbReference>
<evidence type="ECO:0000259" key="24">
    <source>
        <dbReference type="Pfam" id="PF05524"/>
    </source>
</evidence>
<evidence type="ECO:0000256" key="12">
    <source>
        <dbReference type="ARBA" id="ARBA00022683"/>
    </source>
</evidence>
<evidence type="ECO:0000256" key="1">
    <source>
        <dbReference type="ARBA" id="ARBA00000683"/>
    </source>
</evidence>
<dbReference type="InterPro" id="IPR000121">
    <property type="entry name" value="PEP_util_C"/>
</dbReference>
<dbReference type="PRINTS" id="PR01736">
    <property type="entry name" value="PHPHTRNFRASE"/>
</dbReference>
<evidence type="ECO:0000256" key="19">
    <source>
        <dbReference type="PIRSR" id="PIRSR000732-2"/>
    </source>
</evidence>
<evidence type="ECO:0000256" key="15">
    <source>
        <dbReference type="ARBA" id="ARBA00022842"/>
    </source>
</evidence>
<dbReference type="InterPro" id="IPR008731">
    <property type="entry name" value="PTS_EIN"/>
</dbReference>
<evidence type="ECO:0000256" key="6">
    <source>
        <dbReference type="ARBA" id="ARBA00012232"/>
    </source>
</evidence>
<evidence type="ECO:0000256" key="5">
    <source>
        <dbReference type="ARBA" id="ARBA00007837"/>
    </source>
</evidence>
<feature type="active site" description="Tele-phosphohistidine intermediate" evidence="18">
    <location>
        <position position="218"/>
    </location>
</feature>
<feature type="domain" description="PEP-utilising enzyme C-terminal" evidence="23">
    <location>
        <begin position="287"/>
        <end position="566"/>
    </location>
</feature>
<dbReference type="PANTHER" id="PTHR46244">
    <property type="entry name" value="PHOSPHOENOLPYRUVATE-PROTEIN PHOSPHOTRANSFERASE"/>
    <property type="match status" value="1"/>
</dbReference>
<dbReference type="RefSeq" id="WP_069808552.1">
    <property type="nucleotide sequence ID" value="NZ_CP017305.1"/>
</dbReference>
<evidence type="ECO:0000256" key="10">
    <source>
        <dbReference type="ARBA" id="ARBA00022597"/>
    </source>
</evidence>
<evidence type="ECO:0000256" key="8">
    <source>
        <dbReference type="ARBA" id="ARBA00022448"/>
    </source>
</evidence>
<dbReference type="Gene3D" id="3.20.20.60">
    <property type="entry name" value="Phosphoenolpyruvate-binding domains"/>
    <property type="match status" value="1"/>
</dbReference>
<feature type="binding site" evidence="19">
    <location>
        <position position="492"/>
    </location>
    <ligand>
        <name>phosphoenolpyruvate</name>
        <dbReference type="ChEBI" id="CHEBI:58702"/>
    </ligand>
</feature>
<dbReference type="PANTHER" id="PTHR46244:SF3">
    <property type="entry name" value="PHOSPHOENOLPYRUVATE-PROTEIN PHOSPHOTRANSFERASE"/>
    <property type="match status" value="1"/>
</dbReference>
<name>A0A1D8CXJ7_CHLLM</name>
<keyword evidence="8 17" id="KW-0813">Transport</keyword>
<dbReference type="GO" id="GO:0009401">
    <property type="term" value="P:phosphoenolpyruvate-dependent sugar phosphotransferase system"/>
    <property type="evidence" value="ECO:0007669"/>
    <property type="project" value="UniProtKB-KW"/>
</dbReference>
<dbReference type="Pfam" id="PF05524">
    <property type="entry name" value="PEP-utilisers_N"/>
    <property type="match status" value="1"/>
</dbReference>
<dbReference type="Pfam" id="PF02896">
    <property type="entry name" value="PEP-utilizers_C"/>
    <property type="match status" value="1"/>
</dbReference>
<reference evidence="25" key="1">
    <citation type="submission" date="2016-09" db="EMBL/GenBank/DDBJ databases">
        <title>Genome sequence of Chlorobaculum limnaeum.</title>
        <authorList>
            <person name="Liu Z."/>
            <person name="Tank M."/>
            <person name="Bryant D.A."/>
        </authorList>
    </citation>
    <scope>NUCLEOTIDE SEQUENCE [LARGE SCALE GENOMIC DNA]</scope>
    <source>
        <strain evidence="25">DSM 1677</strain>
    </source>
</reference>
<dbReference type="Pfam" id="PF00391">
    <property type="entry name" value="PEP-utilizers"/>
    <property type="match status" value="1"/>
</dbReference>
<evidence type="ECO:0000313" key="26">
    <source>
        <dbReference type="Proteomes" id="UP000095185"/>
    </source>
</evidence>
<feature type="binding site" evidence="19">
    <location>
        <position position="361"/>
    </location>
    <ligand>
        <name>phosphoenolpyruvate</name>
        <dbReference type="ChEBI" id="CHEBI:58702"/>
    </ligand>
</feature>
<sequence>MVYRKAPKSSGDAPESQANPGDHPEPPSRERRYHGIGSAKGFAIGETYEFVRETIEHETADLSPENIEEEVERFMTALHRSEKELKKIERVTTRKIGRLYSDLFQAQIMLLNDPVLTGNITRRIREELKPAHLIIEQEFGKYLEHFLKSDDLFFRERAADLHDIKDRIIRNLHIRKLHSWVPEGSIVVSHHLSPADIILLSRSNIKGFATDTGGKTSHISLICKSLNIPIVVGLGNFSQKALSGSRMILDGSEGVVITDPADETVETYIKKREEENKREADDSIMAHRHTYTRCGVRISVCSNIDFKEEIEHLDSTGSEGVGLFRTENLFLDDLKPPKESMQQAYYLEMAGMLTPKPLVIRLFDIGGDKLIYSPVKEPNPNLGWRGVRILIDVPEILDAQLQAVIKANIHGNIDVLIPMISSIEEIMHIRQAIEKHHKHLNTLSSEPLEKPGIGAMIELPAAVELIDEISRIVDFVSIGTNDLTQYTLAVDRNNLIVQDLFEKFHPAIIRQLHRVITTAQRNRCRVSLCGDMGSDSLATPYLIGCGLREFSIVSSDIPALKAAVGKYTVEECEALAAECLKLSSSSTIKARLEAFVKAH</sequence>
<feature type="region of interest" description="Disordered" evidence="21">
    <location>
        <begin position="1"/>
        <end position="33"/>
    </location>
</feature>
<evidence type="ECO:0000256" key="7">
    <source>
        <dbReference type="ARBA" id="ARBA00016544"/>
    </source>
</evidence>
<evidence type="ECO:0000256" key="21">
    <source>
        <dbReference type="SAM" id="MobiDB-lite"/>
    </source>
</evidence>
<evidence type="ECO:0000256" key="2">
    <source>
        <dbReference type="ARBA" id="ARBA00001946"/>
    </source>
</evidence>
<dbReference type="PIRSF" id="PIRSF000732">
    <property type="entry name" value="PTS_enzyme_I"/>
    <property type="match status" value="1"/>
</dbReference>
<evidence type="ECO:0000256" key="17">
    <source>
        <dbReference type="PIRNR" id="PIRNR000732"/>
    </source>
</evidence>
<evidence type="ECO:0000256" key="4">
    <source>
        <dbReference type="ARBA" id="ARBA00004496"/>
    </source>
</evidence>
<dbReference type="STRING" id="274537.BIU88_00835"/>
<comment type="catalytic activity">
    <reaction evidence="1 17">
        <text>L-histidyl-[protein] + phosphoenolpyruvate = N(pros)-phospho-L-histidyl-[protein] + pyruvate</text>
        <dbReference type="Rhea" id="RHEA:23880"/>
        <dbReference type="Rhea" id="RHEA-COMP:9745"/>
        <dbReference type="Rhea" id="RHEA-COMP:9746"/>
        <dbReference type="ChEBI" id="CHEBI:15361"/>
        <dbReference type="ChEBI" id="CHEBI:29979"/>
        <dbReference type="ChEBI" id="CHEBI:58702"/>
        <dbReference type="ChEBI" id="CHEBI:64837"/>
        <dbReference type="EC" id="2.7.3.9"/>
    </reaction>
</comment>
<evidence type="ECO:0000259" key="22">
    <source>
        <dbReference type="Pfam" id="PF00391"/>
    </source>
</evidence>
<comment type="similarity">
    <text evidence="5 17">Belongs to the PEP-utilizing enzyme family.</text>
</comment>
<keyword evidence="15 17" id="KW-0460">Magnesium</keyword>
<gene>
    <name evidence="25" type="ORF">BIU88_00835</name>
</gene>
<dbReference type="SUPFAM" id="SSF51621">
    <property type="entry name" value="Phosphoenolpyruvate/pyruvate domain"/>
    <property type="match status" value="1"/>
</dbReference>
<evidence type="ECO:0000256" key="3">
    <source>
        <dbReference type="ARBA" id="ARBA00002728"/>
    </source>
</evidence>
<evidence type="ECO:0000256" key="16">
    <source>
        <dbReference type="ARBA" id="ARBA00033235"/>
    </source>
</evidence>
<evidence type="ECO:0000313" key="25">
    <source>
        <dbReference type="EMBL" id="AOS82821.1"/>
    </source>
</evidence>
<dbReference type="InterPro" id="IPR036618">
    <property type="entry name" value="PtsI_HPr-bd_sf"/>
</dbReference>
<dbReference type="InterPro" id="IPR006318">
    <property type="entry name" value="PTS_EI-like"/>
</dbReference>
<evidence type="ECO:0000256" key="14">
    <source>
        <dbReference type="ARBA" id="ARBA00022777"/>
    </source>
</evidence>
<feature type="domain" description="PEP-utilising enzyme mobile" evidence="22">
    <location>
        <begin position="182"/>
        <end position="254"/>
    </location>
</feature>
<dbReference type="EMBL" id="CP017305">
    <property type="protein sequence ID" value="AOS82821.1"/>
    <property type="molecule type" value="Genomic_DNA"/>
</dbReference>
<keyword evidence="26" id="KW-1185">Reference proteome</keyword>